<dbReference type="Pfam" id="PF00581">
    <property type="entry name" value="Rhodanese"/>
    <property type="match status" value="1"/>
</dbReference>
<dbReference type="InterPro" id="IPR044664">
    <property type="entry name" value="STR11-like"/>
</dbReference>
<accession>A0AAV0QTQ7</accession>
<dbReference type="Proteomes" id="UP001154282">
    <property type="component" value="Unassembled WGS sequence"/>
</dbReference>
<keyword evidence="3" id="KW-1185">Reference proteome</keyword>
<sequence length="193" mass="21584">MQFNCLTKLFWTFGPLLNMKRHGLKALRGFPSLKLIASLTWEQFQETSQTLSWEVGGVVCLHFLTTSNGAITWLSNMLSYGCQKKKKLSCMLLFVLSLLASQFLTRVEEKFPKDTDIIVACQKGLRSLAACELLLKAGYSNIFWVQGGLEAAEEEDLVREGPQPFKFAGIGGISEFVGYKSSPDASYYFISII</sequence>
<reference evidence="2" key="1">
    <citation type="submission" date="2022-08" db="EMBL/GenBank/DDBJ databases">
        <authorList>
            <person name="Gutierrez-Valencia J."/>
        </authorList>
    </citation>
    <scope>NUCLEOTIDE SEQUENCE</scope>
</reference>
<protein>
    <recommendedName>
        <fullName evidence="1">Rhodanese domain-containing protein</fullName>
    </recommendedName>
</protein>
<feature type="domain" description="Rhodanese" evidence="1">
    <location>
        <begin position="101"/>
        <end position="161"/>
    </location>
</feature>
<dbReference type="Gene3D" id="3.40.250.10">
    <property type="entry name" value="Rhodanese-like domain"/>
    <property type="match status" value="1"/>
</dbReference>
<proteinExistence type="predicted"/>
<evidence type="ECO:0000259" key="1">
    <source>
        <dbReference type="PROSITE" id="PS50206"/>
    </source>
</evidence>
<dbReference type="SUPFAM" id="SSF52821">
    <property type="entry name" value="Rhodanese/Cell cycle control phosphatase"/>
    <property type="match status" value="1"/>
</dbReference>
<comment type="caution">
    <text evidence="2">The sequence shown here is derived from an EMBL/GenBank/DDBJ whole genome shotgun (WGS) entry which is preliminary data.</text>
</comment>
<name>A0AAV0QTQ7_9ROSI</name>
<evidence type="ECO:0000313" key="3">
    <source>
        <dbReference type="Proteomes" id="UP001154282"/>
    </source>
</evidence>
<gene>
    <name evidence="2" type="ORF">LITE_LOCUS44392</name>
</gene>
<dbReference type="InterPro" id="IPR036873">
    <property type="entry name" value="Rhodanese-like_dom_sf"/>
</dbReference>
<dbReference type="CDD" id="cd00158">
    <property type="entry name" value="RHOD"/>
    <property type="match status" value="1"/>
</dbReference>
<dbReference type="PANTHER" id="PTHR45187">
    <property type="entry name" value="RHODANESE-LIKE DOMAIN-CONTAINING PROTEIN 11, CHLOROPLASTIC"/>
    <property type="match status" value="1"/>
</dbReference>
<dbReference type="PANTHER" id="PTHR45187:SF2">
    <property type="entry name" value="RHODANESE-LIKE DOMAIN-CONTAINING PROTEIN 11, CHLOROPLASTIC"/>
    <property type="match status" value="1"/>
</dbReference>
<dbReference type="InterPro" id="IPR001763">
    <property type="entry name" value="Rhodanese-like_dom"/>
</dbReference>
<organism evidence="2 3">
    <name type="scientific">Linum tenue</name>
    <dbReference type="NCBI Taxonomy" id="586396"/>
    <lineage>
        <taxon>Eukaryota</taxon>
        <taxon>Viridiplantae</taxon>
        <taxon>Streptophyta</taxon>
        <taxon>Embryophyta</taxon>
        <taxon>Tracheophyta</taxon>
        <taxon>Spermatophyta</taxon>
        <taxon>Magnoliopsida</taxon>
        <taxon>eudicotyledons</taxon>
        <taxon>Gunneridae</taxon>
        <taxon>Pentapetalae</taxon>
        <taxon>rosids</taxon>
        <taxon>fabids</taxon>
        <taxon>Malpighiales</taxon>
        <taxon>Linaceae</taxon>
        <taxon>Linum</taxon>
    </lineage>
</organism>
<evidence type="ECO:0000313" key="2">
    <source>
        <dbReference type="EMBL" id="CAI0547497.1"/>
    </source>
</evidence>
<dbReference type="EMBL" id="CAMGYJ010000010">
    <property type="protein sequence ID" value="CAI0547497.1"/>
    <property type="molecule type" value="Genomic_DNA"/>
</dbReference>
<dbReference type="PROSITE" id="PS50206">
    <property type="entry name" value="RHODANESE_3"/>
    <property type="match status" value="1"/>
</dbReference>
<dbReference type="AlphaFoldDB" id="A0AAV0QTQ7"/>